<comment type="subcellular location">
    <subcellularLocation>
        <location evidence="1">Cell inner membrane</location>
        <topology evidence="1">Single-pass membrane protein</topology>
    </subcellularLocation>
</comment>
<evidence type="ECO:0000256" key="10">
    <source>
        <dbReference type="ARBA" id="ARBA00035657"/>
    </source>
</evidence>
<sequence>METAAVANNPWLVGAIGVVIGFILAYLLIRVTSGNVKKQLKTESELKQVKTEVEEQKAKIEEHFAESADLLKSLAQDYQRLYKHLAKSSVALLPETTAKAIFEPDSLLEKSTEAVANQDGVQEAADEKAQPKDYSKGSSGLLKAKEA</sequence>
<keyword evidence="9" id="KW-0131">Cell cycle</keyword>
<keyword evidence="4" id="KW-0132">Cell division</keyword>
<keyword evidence="13" id="KW-0175">Coiled coil</keyword>
<evidence type="ECO:0000313" key="17">
    <source>
        <dbReference type="Proteomes" id="UP000192408"/>
    </source>
</evidence>
<evidence type="ECO:0000256" key="9">
    <source>
        <dbReference type="ARBA" id="ARBA00023306"/>
    </source>
</evidence>
<dbReference type="EMBL" id="FWWV01000022">
    <property type="protein sequence ID" value="SMB85788.1"/>
    <property type="molecule type" value="Genomic_DNA"/>
</dbReference>
<dbReference type="PANTHER" id="PTHR39579">
    <property type="entry name" value="INNER MEMBRANE PROTEIN YHCB"/>
    <property type="match status" value="1"/>
</dbReference>
<evidence type="ECO:0000256" key="3">
    <source>
        <dbReference type="ARBA" id="ARBA00022519"/>
    </source>
</evidence>
<dbReference type="AlphaFoldDB" id="A0A1W1UXB5"/>
<keyword evidence="6" id="KW-0133">Cell shape</keyword>
<comment type="similarity">
    <text evidence="10">Belongs to the ZapG family.</text>
</comment>
<evidence type="ECO:0000256" key="4">
    <source>
        <dbReference type="ARBA" id="ARBA00022618"/>
    </source>
</evidence>
<evidence type="ECO:0000256" key="15">
    <source>
        <dbReference type="SAM" id="Phobius"/>
    </source>
</evidence>
<gene>
    <name evidence="16" type="ORF">SAMN05660772_02535</name>
</gene>
<feature type="transmembrane region" description="Helical" evidence="15">
    <location>
        <begin position="12"/>
        <end position="29"/>
    </location>
</feature>
<dbReference type="PANTHER" id="PTHR39579:SF1">
    <property type="entry name" value="INNER MEMBRANE PROTEIN YHCB"/>
    <property type="match status" value="1"/>
</dbReference>
<dbReference type="GO" id="GO:0008360">
    <property type="term" value="P:regulation of cell shape"/>
    <property type="evidence" value="ECO:0007669"/>
    <property type="project" value="UniProtKB-KW"/>
</dbReference>
<organism evidence="16 17">
    <name type="scientific">Pasteurella testudinis DSM 23072</name>
    <dbReference type="NCBI Taxonomy" id="1122938"/>
    <lineage>
        <taxon>Bacteria</taxon>
        <taxon>Pseudomonadati</taxon>
        <taxon>Pseudomonadota</taxon>
        <taxon>Gammaproteobacteria</taxon>
        <taxon>Pasteurellales</taxon>
        <taxon>Pasteurellaceae</taxon>
        <taxon>Pasteurella</taxon>
    </lineage>
</organism>
<evidence type="ECO:0000256" key="13">
    <source>
        <dbReference type="SAM" id="Coils"/>
    </source>
</evidence>
<keyword evidence="3" id="KW-0997">Cell inner membrane</keyword>
<dbReference type="GO" id="GO:0005886">
    <property type="term" value="C:plasma membrane"/>
    <property type="evidence" value="ECO:0007669"/>
    <property type="project" value="UniProtKB-SubCell"/>
</dbReference>
<feature type="region of interest" description="Disordered" evidence="14">
    <location>
        <begin position="114"/>
        <end position="147"/>
    </location>
</feature>
<name>A0A1W1UXB5_9PAST</name>
<reference evidence="17" key="1">
    <citation type="submission" date="2017-04" db="EMBL/GenBank/DDBJ databases">
        <authorList>
            <person name="Varghese N."/>
            <person name="Submissions S."/>
        </authorList>
    </citation>
    <scope>NUCLEOTIDE SEQUENCE [LARGE SCALE GENOMIC DNA]</scope>
    <source>
        <strain evidence="17">DSM 23072</strain>
    </source>
</reference>
<accession>A0A1W1UXB5</accession>
<dbReference type="Pfam" id="PF06295">
    <property type="entry name" value="ZapG-like"/>
    <property type="match status" value="1"/>
</dbReference>
<keyword evidence="5 15" id="KW-0812">Transmembrane</keyword>
<keyword evidence="2" id="KW-1003">Cell membrane</keyword>
<evidence type="ECO:0000256" key="7">
    <source>
        <dbReference type="ARBA" id="ARBA00022989"/>
    </source>
</evidence>
<evidence type="ECO:0000256" key="11">
    <source>
        <dbReference type="ARBA" id="ARBA00035703"/>
    </source>
</evidence>
<keyword evidence="8 15" id="KW-0472">Membrane</keyword>
<keyword evidence="17" id="KW-1185">Reference proteome</keyword>
<dbReference type="RefSeq" id="WP_084257204.1">
    <property type="nucleotide sequence ID" value="NZ_FWWV01000022.1"/>
</dbReference>
<protein>
    <recommendedName>
        <fullName evidence="11">Z-ring associated protein G</fullName>
    </recommendedName>
    <alternativeName>
        <fullName evidence="12">Cell division protein ZapG</fullName>
    </alternativeName>
</protein>
<evidence type="ECO:0000256" key="2">
    <source>
        <dbReference type="ARBA" id="ARBA00022475"/>
    </source>
</evidence>
<evidence type="ECO:0000256" key="6">
    <source>
        <dbReference type="ARBA" id="ARBA00022960"/>
    </source>
</evidence>
<evidence type="ECO:0000256" key="12">
    <source>
        <dbReference type="ARBA" id="ARBA00035727"/>
    </source>
</evidence>
<feature type="compositionally biased region" description="Basic and acidic residues" evidence="14">
    <location>
        <begin position="125"/>
        <end position="135"/>
    </location>
</feature>
<evidence type="ECO:0000256" key="1">
    <source>
        <dbReference type="ARBA" id="ARBA00004377"/>
    </source>
</evidence>
<keyword evidence="7 15" id="KW-1133">Transmembrane helix</keyword>
<evidence type="ECO:0000256" key="14">
    <source>
        <dbReference type="SAM" id="MobiDB-lite"/>
    </source>
</evidence>
<proteinExistence type="inferred from homology"/>
<dbReference type="Proteomes" id="UP000192408">
    <property type="component" value="Unassembled WGS sequence"/>
</dbReference>
<dbReference type="InterPro" id="IPR009386">
    <property type="entry name" value="ZapG-like"/>
</dbReference>
<evidence type="ECO:0000256" key="5">
    <source>
        <dbReference type="ARBA" id="ARBA00022692"/>
    </source>
</evidence>
<dbReference type="PIRSF" id="PIRSF006318">
    <property type="entry name" value="YhcB"/>
    <property type="match status" value="1"/>
</dbReference>
<dbReference type="STRING" id="1122938.SAMN05660772_02535"/>
<feature type="coiled-coil region" evidence="13">
    <location>
        <begin position="39"/>
        <end position="66"/>
    </location>
</feature>
<evidence type="ECO:0000313" key="16">
    <source>
        <dbReference type="EMBL" id="SMB85788.1"/>
    </source>
</evidence>
<dbReference type="GO" id="GO:0051301">
    <property type="term" value="P:cell division"/>
    <property type="evidence" value="ECO:0007669"/>
    <property type="project" value="UniProtKB-KW"/>
</dbReference>
<evidence type="ECO:0000256" key="8">
    <source>
        <dbReference type="ARBA" id="ARBA00023136"/>
    </source>
</evidence>